<proteinExistence type="predicted"/>
<reference evidence="1" key="2">
    <citation type="submission" date="2020-11" db="EMBL/GenBank/DDBJ databases">
        <authorList>
            <person name="McCartney M.A."/>
            <person name="Auch B."/>
            <person name="Kono T."/>
            <person name="Mallez S."/>
            <person name="Becker A."/>
            <person name="Gohl D.M."/>
            <person name="Silverstein K.A.T."/>
            <person name="Koren S."/>
            <person name="Bechman K.B."/>
            <person name="Herman A."/>
            <person name="Abrahante J.E."/>
            <person name="Garbe J."/>
        </authorList>
    </citation>
    <scope>NUCLEOTIDE SEQUENCE</scope>
    <source>
        <strain evidence="1">Duluth1</strain>
        <tissue evidence="1">Whole animal</tissue>
    </source>
</reference>
<reference evidence="1" key="1">
    <citation type="journal article" date="2019" name="bioRxiv">
        <title>The Genome of the Zebra Mussel, Dreissena polymorpha: A Resource for Invasive Species Research.</title>
        <authorList>
            <person name="McCartney M.A."/>
            <person name="Auch B."/>
            <person name="Kono T."/>
            <person name="Mallez S."/>
            <person name="Zhang Y."/>
            <person name="Obille A."/>
            <person name="Becker A."/>
            <person name="Abrahante J.E."/>
            <person name="Garbe J."/>
            <person name="Badalamenti J.P."/>
            <person name="Herman A."/>
            <person name="Mangelson H."/>
            <person name="Liachko I."/>
            <person name="Sullivan S."/>
            <person name="Sone E.D."/>
            <person name="Koren S."/>
            <person name="Silverstein K.A.T."/>
            <person name="Beckman K.B."/>
            <person name="Gohl D.M."/>
        </authorList>
    </citation>
    <scope>NUCLEOTIDE SEQUENCE</scope>
    <source>
        <strain evidence="1">Duluth1</strain>
        <tissue evidence="1">Whole animal</tissue>
    </source>
</reference>
<organism evidence="1 2">
    <name type="scientific">Dreissena polymorpha</name>
    <name type="common">Zebra mussel</name>
    <name type="synonym">Mytilus polymorpha</name>
    <dbReference type="NCBI Taxonomy" id="45954"/>
    <lineage>
        <taxon>Eukaryota</taxon>
        <taxon>Metazoa</taxon>
        <taxon>Spiralia</taxon>
        <taxon>Lophotrochozoa</taxon>
        <taxon>Mollusca</taxon>
        <taxon>Bivalvia</taxon>
        <taxon>Autobranchia</taxon>
        <taxon>Heteroconchia</taxon>
        <taxon>Euheterodonta</taxon>
        <taxon>Imparidentia</taxon>
        <taxon>Neoheterodontei</taxon>
        <taxon>Myida</taxon>
        <taxon>Dreissenoidea</taxon>
        <taxon>Dreissenidae</taxon>
        <taxon>Dreissena</taxon>
    </lineage>
</organism>
<keyword evidence="2" id="KW-1185">Reference proteome</keyword>
<evidence type="ECO:0000313" key="2">
    <source>
        <dbReference type="Proteomes" id="UP000828390"/>
    </source>
</evidence>
<sequence>MSSFCVCPLDEDQCRRALNRAHQKIVREMDPDKVLDELKKCGFLKQEEYDTLKVVI</sequence>
<dbReference type="SUPFAM" id="SSF47986">
    <property type="entry name" value="DEATH domain"/>
    <property type="match status" value="1"/>
</dbReference>
<dbReference type="Proteomes" id="UP000828390">
    <property type="component" value="Unassembled WGS sequence"/>
</dbReference>
<name>A0A9D4H474_DREPO</name>
<accession>A0A9D4H474</accession>
<gene>
    <name evidence="1" type="ORF">DPMN_131218</name>
</gene>
<dbReference type="EMBL" id="JAIWYP010000005">
    <property type="protein sequence ID" value="KAH3829224.1"/>
    <property type="molecule type" value="Genomic_DNA"/>
</dbReference>
<evidence type="ECO:0000313" key="1">
    <source>
        <dbReference type="EMBL" id="KAH3829224.1"/>
    </source>
</evidence>
<dbReference type="AlphaFoldDB" id="A0A9D4H474"/>
<dbReference type="Gene3D" id="1.10.533.10">
    <property type="entry name" value="Death Domain, Fas"/>
    <property type="match status" value="1"/>
</dbReference>
<dbReference type="InterPro" id="IPR011029">
    <property type="entry name" value="DEATH-like_dom_sf"/>
</dbReference>
<protein>
    <submittedName>
        <fullName evidence="1">Uncharacterized protein</fullName>
    </submittedName>
</protein>
<comment type="caution">
    <text evidence="1">The sequence shown here is derived from an EMBL/GenBank/DDBJ whole genome shotgun (WGS) entry which is preliminary data.</text>
</comment>